<evidence type="ECO:0000313" key="7">
    <source>
        <dbReference type="Proteomes" id="UP001054252"/>
    </source>
</evidence>
<dbReference type="Pfam" id="PF01596">
    <property type="entry name" value="Methyltransf_3"/>
    <property type="match status" value="1"/>
</dbReference>
<dbReference type="PANTHER" id="PTHR10509">
    <property type="entry name" value="O-METHYLTRANSFERASE-RELATED"/>
    <property type="match status" value="1"/>
</dbReference>
<comment type="cofactor">
    <cofactor evidence="1">
        <name>a divalent metal cation</name>
        <dbReference type="ChEBI" id="CHEBI:60240"/>
    </cofactor>
</comment>
<dbReference type="GO" id="GO:0008171">
    <property type="term" value="F:O-methyltransferase activity"/>
    <property type="evidence" value="ECO:0007669"/>
    <property type="project" value="InterPro"/>
</dbReference>
<keyword evidence="7" id="KW-1185">Reference proteome</keyword>
<protein>
    <recommendedName>
        <fullName evidence="8">Caffeoyl-CoA O-methyltransferase</fullName>
    </recommendedName>
</protein>
<reference evidence="6 7" key="1">
    <citation type="journal article" date="2021" name="Commun. Biol.">
        <title>The genome of Shorea leprosula (Dipterocarpaceae) highlights the ecological relevance of drought in aseasonal tropical rainforests.</title>
        <authorList>
            <person name="Ng K.K.S."/>
            <person name="Kobayashi M.J."/>
            <person name="Fawcett J.A."/>
            <person name="Hatakeyama M."/>
            <person name="Paape T."/>
            <person name="Ng C.H."/>
            <person name="Ang C.C."/>
            <person name="Tnah L.H."/>
            <person name="Lee C.T."/>
            <person name="Nishiyama T."/>
            <person name="Sese J."/>
            <person name="O'Brien M.J."/>
            <person name="Copetti D."/>
            <person name="Mohd Noor M.I."/>
            <person name="Ong R.C."/>
            <person name="Putra M."/>
            <person name="Sireger I.Z."/>
            <person name="Indrioko S."/>
            <person name="Kosugi Y."/>
            <person name="Izuno A."/>
            <person name="Isagi Y."/>
            <person name="Lee S.L."/>
            <person name="Shimizu K.K."/>
        </authorList>
    </citation>
    <scope>NUCLEOTIDE SEQUENCE [LARGE SCALE GENOMIC DNA]</scope>
    <source>
        <strain evidence="6">214</strain>
    </source>
</reference>
<dbReference type="PANTHER" id="PTHR10509:SF61">
    <property type="entry name" value="METHYLTRANSFERASES SUPERFAMILY PROTEIN, PUTATIVE ISOFORM 1-RELATED"/>
    <property type="match status" value="1"/>
</dbReference>
<evidence type="ECO:0000256" key="2">
    <source>
        <dbReference type="ARBA" id="ARBA00022603"/>
    </source>
</evidence>
<proteinExistence type="inferred from homology"/>
<dbReference type="SUPFAM" id="SSF53335">
    <property type="entry name" value="S-adenosyl-L-methionine-dependent methyltransferases"/>
    <property type="match status" value="1"/>
</dbReference>
<dbReference type="PROSITE" id="PS51682">
    <property type="entry name" value="SAM_OMT_I"/>
    <property type="match status" value="1"/>
</dbReference>
<evidence type="ECO:0000256" key="1">
    <source>
        <dbReference type="ARBA" id="ARBA00001968"/>
    </source>
</evidence>
<evidence type="ECO:0000256" key="4">
    <source>
        <dbReference type="ARBA" id="ARBA00022691"/>
    </source>
</evidence>
<dbReference type="Gene3D" id="3.40.50.150">
    <property type="entry name" value="Vaccinia Virus protein VP39"/>
    <property type="match status" value="1"/>
</dbReference>
<organism evidence="6 7">
    <name type="scientific">Rubroshorea leprosula</name>
    <dbReference type="NCBI Taxonomy" id="152421"/>
    <lineage>
        <taxon>Eukaryota</taxon>
        <taxon>Viridiplantae</taxon>
        <taxon>Streptophyta</taxon>
        <taxon>Embryophyta</taxon>
        <taxon>Tracheophyta</taxon>
        <taxon>Spermatophyta</taxon>
        <taxon>Magnoliopsida</taxon>
        <taxon>eudicotyledons</taxon>
        <taxon>Gunneridae</taxon>
        <taxon>Pentapetalae</taxon>
        <taxon>rosids</taxon>
        <taxon>malvids</taxon>
        <taxon>Malvales</taxon>
        <taxon>Dipterocarpaceae</taxon>
        <taxon>Rubroshorea</taxon>
    </lineage>
</organism>
<dbReference type="InterPro" id="IPR050362">
    <property type="entry name" value="Cation-dep_OMT"/>
</dbReference>
<name>A0AAV5MS14_9ROSI</name>
<dbReference type="CDD" id="cd02440">
    <property type="entry name" value="AdoMet_MTases"/>
    <property type="match status" value="1"/>
</dbReference>
<dbReference type="Proteomes" id="UP001054252">
    <property type="component" value="Unassembled WGS sequence"/>
</dbReference>
<sequence length="211" mass="23916">TSAYPREPVPLKELRDATATHPRYFFAVDPDASQLLAMLLKLINAKKAIEIGVFTGYSLLTTALAIPNSGKIIAIDVNRETYEIGLPFIQKADVEHKIKFIQSPALLILNELLQDEENEGSFDFAFVDADKNNYWNYHEKLMKLVRPGGLLIYANTLWGGTVCWPEEAVPEGKRERRKDVMEFNRLISADHHIELVLASIVDGLSICRWIF</sequence>
<dbReference type="InterPro" id="IPR029063">
    <property type="entry name" value="SAM-dependent_MTases_sf"/>
</dbReference>
<keyword evidence="4" id="KW-0949">S-adenosyl-L-methionine</keyword>
<feature type="non-terminal residue" evidence="6">
    <location>
        <position position="1"/>
    </location>
</feature>
<keyword evidence="2" id="KW-0489">Methyltransferase</keyword>
<dbReference type="AlphaFoldDB" id="A0AAV5MS14"/>
<evidence type="ECO:0008006" key="8">
    <source>
        <dbReference type="Google" id="ProtNLM"/>
    </source>
</evidence>
<dbReference type="EMBL" id="BPVZ01000842">
    <property type="protein sequence ID" value="GKV52755.1"/>
    <property type="molecule type" value="Genomic_DNA"/>
</dbReference>
<gene>
    <name evidence="6" type="ORF">SLEP1_g59323</name>
</gene>
<dbReference type="InterPro" id="IPR002935">
    <property type="entry name" value="SAM_O-MeTrfase"/>
</dbReference>
<evidence type="ECO:0000256" key="5">
    <source>
        <dbReference type="ARBA" id="ARBA00023453"/>
    </source>
</evidence>
<keyword evidence="3" id="KW-0808">Transferase</keyword>
<dbReference type="GO" id="GO:0008757">
    <property type="term" value="F:S-adenosylmethionine-dependent methyltransferase activity"/>
    <property type="evidence" value="ECO:0007669"/>
    <property type="project" value="TreeGrafter"/>
</dbReference>
<evidence type="ECO:0000313" key="6">
    <source>
        <dbReference type="EMBL" id="GKV52755.1"/>
    </source>
</evidence>
<accession>A0AAV5MS14</accession>
<comment type="similarity">
    <text evidence="5">Belongs to the class I-like SAM-binding methyltransferase superfamily. Cation-dependent O-methyltransferase family.</text>
</comment>
<dbReference type="GO" id="GO:0032259">
    <property type="term" value="P:methylation"/>
    <property type="evidence" value="ECO:0007669"/>
    <property type="project" value="UniProtKB-KW"/>
</dbReference>
<comment type="caution">
    <text evidence="6">The sequence shown here is derived from an EMBL/GenBank/DDBJ whole genome shotgun (WGS) entry which is preliminary data.</text>
</comment>
<evidence type="ECO:0000256" key="3">
    <source>
        <dbReference type="ARBA" id="ARBA00022679"/>
    </source>
</evidence>